<accession>A0A1B1MD86</accession>
<keyword evidence="3" id="KW-1185">Reference proteome</keyword>
<name>A0A1B1MD86_STRLN</name>
<dbReference type="Pfam" id="PF13401">
    <property type="entry name" value="AAA_22"/>
    <property type="match status" value="1"/>
</dbReference>
<dbReference type="STRING" id="1915.SLINC_4239"/>
<feature type="domain" description="ORC1/DEAH AAA+ ATPase" evidence="1">
    <location>
        <begin position="93"/>
        <end position="233"/>
    </location>
</feature>
<evidence type="ECO:0000313" key="3">
    <source>
        <dbReference type="Proteomes" id="UP000092598"/>
    </source>
</evidence>
<reference evidence="2 3" key="1">
    <citation type="submission" date="2016-07" db="EMBL/GenBank/DDBJ databases">
        <title>Enhancement of antibiotic productionsby engineered nitrateutilization in actinobacteria.</title>
        <authorList>
            <person name="Meng S.C."/>
        </authorList>
    </citation>
    <scope>NUCLEOTIDE SEQUENCE [LARGE SCALE GENOMIC DNA]</scope>
    <source>
        <strain evidence="2 3">NRRL 2936</strain>
    </source>
</reference>
<dbReference type="AlphaFoldDB" id="A0A1B1MD86"/>
<dbReference type="RefSeq" id="WP_067436056.1">
    <property type="nucleotide sequence ID" value="NZ_CP016438.1"/>
</dbReference>
<dbReference type="KEGG" id="sls:SLINC_4239"/>
<dbReference type="GO" id="GO:0016887">
    <property type="term" value="F:ATP hydrolysis activity"/>
    <property type="evidence" value="ECO:0007669"/>
    <property type="project" value="InterPro"/>
</dbReference>
<dbReference type="Proteomes" id="UP000092598">
    <property type="component" value="Chromosome"/>
</dbReference>
<dbReference type="EMBL" id="CP016438">
    <property type="protein sequence ID" value="ANS66463.1"/>
    <property type="molecule type" value="Genomic_DNA"/>
</dbReference>
<dbReference type="InterPro" id="IPR027417">
    <property type="entry name" value="P-loop_NTPase"/>
</dbReference>
<evidence type="ECO:0000259" key="1">
    <source>
        <dbReference type="Pfam" id="PF13401"/>
    </source>
</evidence>
<dbReference type="SUPFAM" id="SSF52540">
    <property type="entry name" value="P-loop containing nucleoside triphosphate hydrolases"/>
    <property type="match status" value="1"/>
</dbReference>
<gene>
    <name evidence="2" type="ORF">SLINC_4239</name>
</gene>
<proteinExistence type="predicted"/>
<dbReference type="PATRIC" id="fig|1915.4.peg.4683"/>
<protein>
    <recommendedName>
        <fullName evidence="1">ORC1/DEAH AAA+ ATPase domain-containing protein</fullName>
    </recommendedName>
</protein>
<dbReference type="InterPro" id="IPR049945">
    <property type="entry name" value="AAA_22"/>
</dbReference>
<sequence>MTDPIRSLERAYSLSVKRGWNRYTNEPDRVPPTLLSKRELAALSSRARLEYEEHRAVWHANIGPIKTPQLEVVHRDLWNVLRSNRQDGDKVRPSVVIDAFPGLGKSTIATSFGRDFHRAQIERYGTLTEDGQERVPVVRIQLTDRTSRRDFNSALCRFFALPSYDRGNANQLGNRAADAILSCETKLIIVDDVHFLDMRRRDDRAVANHFKSLASTFPVTFLHVGVGLEARGLLAEGLGDDDEDLAQNGRRLTPLTVEPFEVETEPGRRIWRDLLLAVEKSVVLANTHHGMVADELSDELFARSTGHFASLMALIARGCERAIKDGDERLTADVLNRVKNDAAAEKARLDMKAAFDTGRISSKPSRRRSK</sequence>
<evidence type="ECO:0000313" key="2">
    <source>
        <dbReference type="EMBL" id="ANS66463.1"/>
    </source>
</evidence>
<organism evidence="2 3">
    <name type="scientific">Streptomyces lincolnensis</name>
    <dbReference type="NCBI Taxonomy" id="1915"/>
    <lineage>
        <taxon>Bacteria</taxon>
        <taxon>Bacillati</taxon>
        <taxon>Actinomycetota</taxon>
        <taxon>Actinomycetes</taxon>
        <taxon>Kitasatosporales</taxon>
        <taxon>Streptomycetaceae</taxon>
        <taxon>Streptomyces</taxon>
    </lineage>
</organism>
<dbReference type="OrthoDB" id="3337229at2"/>